<dbReference type="SUPFAM" id="SSF48371">
    <property type="entry name" value="ARM repeat"/>
    <property type="match status" value="2"/>
</dbReference>
<dbReference type="Pfam" id="PF03810">
    <property type="entry name" value="IBN_N"/>
    <property type="match status" value="1"/>
</dbReference>
<evidence type="ECO:0000256" key="3">
    <source>
        <dbReference type="ARBA" id="ARBA00022448"/>
    </source>
</evidence>
<dbReference type="InterPro" id="IPR001494">
    <property type="entry name" value="Importin-beta_N"/>
</dbReference>
<dbReference type="Pfam" id="PF25780">
    <property type="entry name" value="TPR_IPO5"/>
    <property type="match status" value="1"/>
</dbReference>
<dbReference type="GO" id="GO:0005634">
    <property type="term" value="C:nucleus"/>
    <property type="evidence" value="ECO:0007669"/>
    <property type="project" value="UniProtKB-ARBA"/>
</dbReference>
<sequence>MDHQKLVELLQATQIPDTQKVKAATAELRKDFYPHPEALVGLLHVIVSHSEPTIRMLASVQGLRLVPKHWEAINASQKPAIRNELLQAVVREQDAKCRHGESRVIAAIATLDFENNEWADLLPNIFQLTTSDTVTLREVGSYIVFSLLEANPTHFEDHLPTLFDLFGKTIRDPESRDVRVNTMMSISAVLMLIDTDEEESQSLNTIQEFIPPMVDVLKDAVQNNDDERIQQSFEVFQSFLAYESALLSKYFKELVLFILELASNTNTDDEVRAQALAFLAQCVRYRRMKIQAIPDLGSLLMKKALAILSELDDDDDEDDETSPARSALALIDQLASDLPPRQVINALLDEFSSYASSGHSGQRKACILALGNCAEGAPDFVSTQLPSLMPQILRLLQDPEKSVRLSALQGLMRLGEDLTDSMTAHHDAIMTALVMNLNDASTNNEDKKNADILRAVCGDIDSMAEGLGDDIMSKYSDDLIKRIGGFLSHHDPKVRAAAVGALGAIASSIKATFIPYLKDTMHAMSPWLKVDSGEDELALRAAVCDSMGRIAQGVGAQEFSPYVMPLLQASEEALNLGNSNLRETTFILWGQLARVYEGDLGQYLGGIFQGLLDSLQLEEEDVELNLSEDQQGLVDQDILLGGKKIKVKGADSDDDEEDAMDDEDDDDDFEDLIGVSAAALEKEIALEVLGDIVYAAKDKSIPYIKQVVELVTPFAAHTYEGCRKTAIGTLWHVYACVSEVVEKQTGQKWQPGLPLKVAPSQEVVELGHIVTTATLQLWQDESDRDVVTEINRSVGNALKTCGPAILGQPNFMEQVVTVISTIITRSHASQQDLGDEDEDQEVEGSSEWDWLIIDTALDVVIGLAAALGPEFSELWQVFEKPILKFISANESLERSTAVGVVAECIAYMGSAVTKFTPGLLRPLLKRLSDEDKETKSNAAYAVGQLVYHSEDAKTYLPEFSNILSKLEPLLQMDDARLKDNAAGCVSRMILAHPDHVPIADVLPVLVDLLPLREDYEENKPVYQCLRKLYEVSNPTVQQLTPKLLNVFQQVLSPPEEQLEPETRQTVEEMVRVLSK</sequence>
<accession>A0AAN9V6N6</accession>
<evidence type="ECO:0000256" key="2">
    <source>
        <dbReference type="ARBA" id="ARBA00004496"/>
    </source>
</evidence>
<keyword evidence="6" id="KW-0653">Protein transport</keyword>
<dbReference type="Pfam" id="PF13513">
    <property type="entry name" value="HEAT_EZ"/>
    <property type="match status" value="1"/>
</dbReference>
<keyword evidence="4" id="KW-0963">Cytoplasm</keyword>
<keyword evidence="5" id="KW-0677">Repeat</keyword>
<proteinExistence type="predicted"/>
<dbReference type="PANTHER" id="PTHR10527">
    <property type="entry name" value="IMPORTIN BETA"/>
    <property type="match status" value="1"/>
</dbReference>
<feature type="domain" description="Importin N-terminal" evidence="9">
    <location>
        <begin position="24"/>
        <end position="91"/>
    </location>
</feature>
<dbReference type="InterPro" id="IPR040122">
    <property type="entry name" value="Importin_beta"/>
</dbReference>
<comment type="caution">
    <text evidence="10">The sequence shown here is derived from an EMBL/GenBank/DDBJ whole genome shotgun (WGS) entry which is preliminary data.</text>
</comment>
<name>A0AAN9V6N6_9PEZI</name>
<evidence type="ECO:0000313" key="11">
    <source>
        <dbReference type="Proteomes" id="UP001320420"/>
    </source>
</evidence>
<dbReference type="InterPro" id="IPR057672">
    <property type="entry name" value="TPR_IPO4/5"/>
</dbReference>
<evidence type="ECO:0000256" key="7">
    <source>
        <dbReference type="ARBA" id="ARBA00023242"/>
    </source>
</evidence>
<evidence type="ECO:0000256" key="1">
    <source>
        <dbReference type="ARBA" id="ARBA00004123"/>
    </source>
</evidence>
<dbReference type="GO" id="GO:0005737">
    <property type="term" value="C:cytoplasm"/>
    <property type="evidence" value="ECO:0007669"/>
    <property type="project" value="UniProtKB-SubCell"/>
</dbReference>
<dbReference type="SMART" id="SM01349">
    <property type="entry name" value="TOG"/>
    <property type="match status" value="1"/>
</dbReference>
<dbReference type="PROSITE" id="PS50077">
    <property type="entry name" value="HEAT_REPEAT"/>
    <property type="match status" value="1"/>
</dbReference>
<dbReference type="PROSITE" id="PS50166">
    <property type="entry name" value="IMPORTIN_B_NT"/>
    <property type="match status" value="1"/>
</dbReference>
<protein>
    <recommendedName>
        <fullName evidence="9">Importin N-terminal domain-containing protein</fullName>
    </recommendedName>
</protein>
<evidence type="ECO:0000259" key="9">
    <source>
        <dbReference type="PROSITE" id="PS50166"/>
    </source>
</evidence>
<gene>
    <name evidence="10" type="ORF">SLS62_003528</name>
</gene>
<dbReference type="InterPro" id="IPR011989">
    <property type="entry name" value="ARM-like"/>
</dbReference>
<evidence type="ECO:0000256" key="4">
    <source>
        <dbReference type="ARBA" id="ARBA00022490"/>
    </source>
</evidence>
<dbReference type="InterPro" id="IPR034085">
    <property type="entry name" value="TOG"/>
</dbReference>
<reference evidence="10 11" key="1">
    <citation type="submission" date="2024-02" db="EMBL/GenBank/DDBJ databases">
        <title>De novo assembly and annotation of 12 fungi associated with fruit tree decline syndrome in Ontario, Canada.</title>
        <authorList>
            <person name="Sulman M."/>
            <person name="Ellouze W."/>
            <person name="Ilyukhin E."/>
        </authorList>
    </citation>
    <scope>NUCLEOTIDE SEQUENCE [LARGE SCALE GENOMIC DNA]</scope>
    <source>
        <strain evidence="10 11">M11/M66-122</strain>
    </source>
</reference>
<dbReference type="GO" id="GO:0006606">
    <property type="term" value="P:protein import into nucleus"/>
    <property type="evidence" value="ECO:0007669"/>
    <property type="project" value="InterPro"/>
</dbReference>
<dbReference type="InterPro" id="IPR016024">
    <property type="entry name" value="ARM-type_fold"/>
</dbReference>
<dbReference type="GO" id="GO:0031267">
    <property type="term" value="F:small GTPase binding"/>
    <property type="evidence" value="ECO:0007669"/>
    <property type="project" value="InterPro"/>
</dbReference>
<dbReference type="AlphaFoldDB" id="A0AAN9V6N6"/>
<dbReference type="EMBL" id="JAKJXP020000020">
    <property type="protein sequence ID" value="KAK7754508.1"/>
    <property type="molecule type" value="Genomic_DNA"/>
</dbReference>
<dbReference type="Proteomes" id="UP001320420">
    <property type="component" value="Unassembled WGS sequence"/>
</dbReference>
<keyword evidence="7" id="KW-0539">Nucleus</keyword>
<evidence type="ECO:0000256" key="5">
    <source>
        <dbReference type="ARBA" id="ARBA00022737"/>
    </source>
</evidence>
<dbReference type="SMART" id="SM00913">
    <property type="entry name" value="IBN_N"/>
    <property type="match status" value="1"/>
</dbReference>
<keyword evidence="11" id="KW-1185">Reference proteome</keyword>
<dbReference type="Pfam" id="PF25574">
    <property type="entry name" value="TPR_IMB1"/>
    <property type="match status" value="1"/>
</dbReference>
<evidence type="ECO:0000313" key="10">
    <source>
        <dbReference type="EMBL" id="KAK7754508.1"/>
    </source>
</evidence>
<organism evidence="10 11">
    <name type="scientific">Diatrype stigma</name>
    <dbReference type="NCBI Taxonomy" id="117547"/>
    <lineage>
        <taxon>Eukaryota</taxon>
        <taxon>Fungi</taxon>
        <taxon>Dikarya</taxon>
        <taxon>Ascomycota</taxon>
        <taxon>Pezizomycotina</taxon>
        <taxon>Sordariomycetes</taxon>
        <taxon>Xylariomycetidae</taxon>
        <taxon>Xylariales</taxon>
        <taxon>Diatrypaceae</taxon>
        <taxon>Diatrype</taxon>
    </lineage>
</organism>
<keyword evidence="3" id="KW-0813">Transport</keyword>
<dbReference type="InterPro" id="IPR021133">
    <property type="entry name" value="HEAT_type_2"/>
</dbReference>
<dbReference type="InterPro" id="IPR058584">
    <property type="entry name" value="IMB1_TNPO1-like_TPR"/>
</dbReference>
<dbReference type="Gene3D" id="1.25.10.10">
    <property type="entry name" value="Leucine-rich Repeat Variant"/>
    <property type="match status" value="2"/>
</dbReference>
<comment type="subcellular location">
    <subcellularLocation>
        <location evidence="2">Cytoplasm</location>
    </subcellularLocation>
    <subcellularLocation>
        <location evidence="1">Nucleus</location>
    </subcellularLocation>
</comment>
<feature type="repeat" description="HEAT" evidence="8">
    <location>
        <begin position="388"/>
        <end position="426"/>
    </location>
</feature>
<evidence type="ECO:0000256" key="8">
    <source>
        <dbReference type="PROSITE-ProRule" id="PRU00103"/>
    </source>
</evidence>
<evidence type="ECO:0000256" key="6">
    <source>
        <dbReference type="ARBA" id="ARBA00022927"/>
    </source>
</evidence>